<organism evidence="7 8">
    <name type="scientific">Sphingomonas horti</name>
    <dbReference type="NCBI Taxonomy" id="2682842"/>
    <lineage>
        <taxon>Bacteria</taxon>
        <taxon>Pseudomonadati</taxon>
        <taxon>Pseudomonadota</taxon>
        <taxon>Alphaproteobacteria</taxon>
        <taxon>Sphingomonadales</taxon>
        <taxon>Sphingomonadaceae</taxon>
        <taxon>Sphingomonas</taxon>
    </lineage>
</organism>
<protein>
    <recommendedName>
        <fullName evidence="6">O-antigen ligase-related domain-containing protein</fullName>
    </recommendedName>
</protein>
<evidence type="ECO:0000256" key="4">
    <source>
        <dbReference type="ARBA" id="ARBA00023136"/>
    </source>
</evidence>
<comment type="subcellular location">
    <subcellularLocation>
        <location evidence="1">Membrane</location>
        <topology evidence="1">Multi-pass membrane protein</topology>
    </subcellularLocation>
</comment>
<evidence type="ECO:0000256" key="1">
    <source>
        <dbReference type="ARBA" id="ARBA00004141"/>
    </source>
</evidence>
<keyword evidence="3 5" id="KW-1133">Transmembrane helix</keyword>
<keyword evidence="4 5" id="KW-0472">Membrane</keyword>
<evidence type="ECO:0000313" key="7">
    <source>
        <dbReference type="EMBL" id="MVO78010.1"/>
    </source>
</evidence>
<dbReference type="GO" id="GO:0016020">
    <property type="term" value="C:membrane"/>
    <property type="evidence" value="ECO:0007669"/>
    <property type="project" value="UniProtKB-SubCell"/>
</dbReference>
<comment type="caution">
    <text evidence="7">The sequence shown here is derived from an EMBL/GenBank/DDBJ whole genome shotgun (WGS) entry which is preliminary data.</text>
</comment>
<evidence type="ECO:0000313" key="8">
    <source>
        <dbReference type="Proteomes" id="UP000441389"/>
    </source>
</evidence>
<dbReference type="Pfam" id="PF04932">
    <property type="entry name" value="Wzy_C"/>
    <property type="match status" value="1"/>
</dbReference>
<feature type="transmembrane region" description="Helical" evidence="5">
    <location>
        <begin position="209"/>
        <end position="237"/>
    </location>
</feature>
<dbReference type="EMBL" id="WQMS01000009">
    <property type="protein sequence ID" value="MVO78010.1"/>
    <property type="molecule type" value="Genomic_DNA"/>
</dbReference>
<evidence type="ECO:0000256" key="5">
    <source>
        <dbReference type="SAM" id="Phobius"/>
    </source>
</evidence>
<evidence type="ECO:0000256" key="2">
    <source>
        <dbReference type="ARBA" id="ARBA00022692"/>
    </source>
</evidence>
<dbReference type="Proteomes" id="UP000441389">
    <property type="component" value="Unassembled WGS sequence"/>
</dbReference>
<proteinExistence type="predicted"/>
<gene>
    <name evidence="7" type="ORF">GON01_08695</name>
</gene>
<reference evidence="7 8" key="1">
    <citation type="submission" date="2019-12" db="EMBL/GenBank/DDBJ databases">
        <authorList>
            <person name="Huq M.A."/>
        </authorList>
    </citation>
    <scope>NUCLEOTIDE SEQUENCE [LARGE SCALE GENOMIC DNA]</scope>
    <source>
        <strain evidence="7 8">MAH-20</strain>
    </source>
</reference>
<feature type="transmembrane region" description="Helical" evidence="5">
    <location>
        <begin position="249"/>
        <end position="268"/>
    </location>
</feature>
<feature type="transmembrane region" description="Helical" evidence="5">
    <location>
        <begin position="93"/>
        <end position="110"/>
    </location>
</feature>
<name>A0A6I4J0D6_9SPHN</name>
<keyword evidence="2 5" id="KW-0812">Transmembrane</keyword>
<feature type="transmembrane region" description="Helical" evidence="5">
    <location>
        <begin position="371"/>
        <end position="400"/>
    </location>
</feature>
<feature type="transmembrane region" description="Helical" evidence="5">
    <location>
        <begin position="69"/>
        <end position="87"/>
    </location>
</feature>
<feature type="transmembrane region" description="Helical" evidence="5">
    <location>
        <begin position="181"/>
        <end position="203"/>
    </location>
</feature>
<evidence type="ECO:0000259" key="6">
    <source>
        <dbReference type="Pfam" id="PF04932"/>
    </source>
</evidence>
<sequence length="417" mass="46090">MNEIRALRSHAPRPAGPSNFLPRLTLFIGMLMSGGMLLFPRPVLLGLLAMLCLWQGAPTKVLRPEFSRIWLVILAILIGAMIGGGAIASSENITRFANIIGGVLLLSLYIDQPRDKLAYDLVPILKWMAIQAILTPPLALLLPNFFVPIEVNDTTYQSLLLIFNYHVTLDLPGSIPRPDGFFWEPGVFQIYLNLLLYISLFVFKRPRLVALAIAGVVATQSTTGVIVCAVQLGYFALRKLQTAGLRERILVLVLAPVALVPVFLFAYANLNSKLTGDYRGSAWARQYDLITGIRIANEYPLTGIGFDYERYYIEAQRLGYNETQLGIGNITERSNSNSFASLFAYIGYPLGLVIVFGMLRQRFLRDKMLIAVMLTLSLISEALLLTPLFLAIVFSGLLVAPKVPADARRTALNRAAA</sequence>
<dbReference type="InterPro" id="IPR007016">
    <property type="entry name" value="O-antigen_ligase-rel_domated"/>
</dbReference>
<feature type="transmembrane region" description="Helical" evidence="5">
    <location>
        <begin position="20"/>
        <end position="38"/>
    </location>
</feature>
<dbReference type="AlphaFoldDB" id="A0A6I4J0D6"/>
<dbReference type="RefSeq" id="WP_157026979.1">
    <property type="nucleotide sequence ID" value="NZ_WQMS01000009.1"/>
</dbReference>
<evidence type="ECO:0000256" key="3">
    <source>
        <dbReference type="ARBA" id="ARBA00022989"/>
    </source>
</evidence>
<feature type="domain" description="O-antigen ligase-related" evidence="6">
    <location>
        <begin position="209"/>
        <end position="317"/>
    </location>
</feature>
<accession>A0A6I4J0D6</accession>
<keyword evidence="8" id="KW-1185">Reference proteome</keyword>
<feature type="transmembrane region" description="Helical" evidence="5">
    <location>
        <begin position="339"/>
        <end position="359"/>
    </location>
</feature>